<dbReference type="Pfam" id="PF00098">
    <property type="entry name" value="zf-CCHC"/>
    <property type="match status" value="1"/>
</dbReference>
<gene>
    <name evidence="4" type="ORF">LPLAT_LOCUS6876</name>
</gene>
<keyword evidence="1" id="KW-0863">Zinc-finger</keyword>
<protein>
    <recommendedName>
        <fullName evidence="3">CCHC-type domain-containing protein</fullName>
    </recommendedName>
</protein>
<proteinExistence type="predicted"/>
<accession>A0AAV2NM99</accession>
<dbReference type="Proteomes" id="UP001497644">
    <property type="component" value="Chromosome 2"/>
</dbReference>
<dbReference type="SUPFAM" id="SSF57756">
    <property type="entry name" value="Retrovirus zinc finger-like domains"/>
    <property type="match status" value="1"/>
</dbReference>
<dbReference type="EMBL" id="OZ034825">
    <property type="protein sequence ID" value="CAL1680933.1"/>
    <property type="molecule type" value="Genomic_DNA"/>
</dbReference>
<feature type="compositionally biased region" description="Basic and acidic residues" evidence="2">
    <location>
        <begin position="80"/>
        <end position="91"/>
    </location>
</feature>
<reference evidence="4" key="1">
    <citation type="submission" date="2024-04" db="EMBL/GenBank/DDBJ databases">
        <authorList>
            <consortium name="Molecular Ecology Group"/>
        </authorList>
    </citation>
    <scope>NUCLEOTIDE SEQUENCE</scope>
</reference>
<dbReference type="GO" id="GO:0008270">
    <property type="term" value="F:zinc ion binding"/>
    <property type="evidence" value="ECO:0007669"/>
    <property type="project" value="UniProtKB-KW"/>
</dbReference>
<dbReference type="AlphaFoldDB" id="A0AAV2NM99"/>
<sequence>MYKCGKIGHYGRDCRSSRYALPKPDKSSRVNTVEKFCKHCKKHGHNREECWSLNERPKTKTSERTRKDDDKKSRNNNKNGDSKDSRPRKETQTPSDEDERDKNKTARALKYQITHMQRIPQGSAGLYLITLPIRETKCGQINMFYDSGATISLIMVKHLKGETVIYKDKSR</sequence>
<evidence type="ECO:0000256" key="1">
    <source>
        <dbReference type="PROSITE-ProRule" id="PRU00047"/>
    </source>
</evidence>
<dbReference type="PROSITE" id="PS50158">
    <property type="entry name" value="ZF_CCHC"/>
    <property type="match status" value="1"/>
</dbReference>
<organism evidence="4 5">
    <name type="scientific">Lasius platythorax</name>
    <dbReference type="NCBI Taxonomy" id="488582"/>
    <lineage>
        <taxon>Eukaryota</taxon>
        <taxon>Metazoa</taxon>
        <taxon>Ecdysozoa</taxon>
        <taxon>Arthropoda</taxon>
        <taxon>Hexapoda</taxon>
        <taxon>Insecta</taxon>
        <taxon>Pterygota</taxon>
        <taxon>Neoptera</taxon>
        <taxon>Endopterygota</taxon>
        <taxon>Hymenoptera</taxon>
        <taxon>Apocrita</taxon>
        <taxon>Aculeata</taxon>
        <taxon>Formicoidea</taxon>
        <taxon>Formicidae</taxon>
        <taxon>Formicinae</taxon>
        <taxon>Lasius</taxon>
        <taxon>Lasius</taxon>
    </lineage>
</organism>
<evidence type="ECO:0000313" key="4">
    <source>
        <dbReference type="EMBL" id="CAL1680933.1"/>
    </source>
</evidence>
<feature type="domain" description="CCHC-type" evidence="3">
    <location>
        <begin position="2"/>
        <end position="16"/>
    </location>
</feature>
<feature type="region of interest" description="Disordered" evidence="2">
    <location>
        <begin position="1"/>
        <end position="104"/>
    </location>
</feature>
<keyword evidence="1" id="KW-0862">Zinc</keyword>
<dbReference type="SMART" id="SM00343">
    <property type="entry name" value="ZnF_C2HC"/>
    <property type="match status" value="2"/>
</dbReference>
<evidence type="ECO:0000259" key="3">
    <source>
        <dbReference type="PROSITE" id="PS50158"/>
    </source>
</evidence>
<dbReference type="InterPro" id="IPR001878">
    <property type="entry name" value="Znf_CCHC"/>
</dbReference>
<feature type="compositionally biased region" description="Basic and acidic residues" evidence="2">
    <location>
        <begin position="46"/>
        <end position="73"/>
    </location>
</feature>
<dbReference type="InterPro" id="IPR036875">
    <property type="entry name" value="Znf_CCHC_sf"/>
</dbReference>
<evidence type="ECO:0000313" key="5">
    <source>
        <dbReference type="Proteomes" id="UP001497644"/>
    </source>
</evidence>
<keyword evidence="5" id="KW-1185">Reference proteome</keyword>
<keyword evidence="1" id="KW-0479">Metal-binding</keyword>
<dbReference type="GO" id="GO:0003676">
    <property type="term" value="F:nucleic acid binding"/>
    <property type="evidence" value="ECO:0007669"/>
    <property type="project" value="InterPro"/>
</dbReference>
<dbReference type="Gene3D" id="4.10.60.10">
    <property type="entry name" value="Zinc finger, CCHC-type"/>
    <property type="match status" value="1"/>
</dbReference>
<evidence type="ECO:0000256" key="2">
    <source>
        <dbReference type="SAM" id="MobiDB-lite"/>
    </source>
</evidence>
<name>A0AAV2NM99_9HYME</name>